<proteinExistence type="predicted"/>
<protein>
    <submittedName>
        <fullName evidence="1">Uncharacterized protein</fullName>
    </submittedName>
</protein>
<name>A0AAW0TDB6_SCYPA</name>
<accession>A0AAW0TDB6</accession>
<sequence>MEMPVFDNSKVSTEAGLDDALKSSSNSEDDVDVVLASIKTNNNNNNTFDDLLNDKISGIGDSNGKDKGAAAAAAENMFVCDKKESVYDIMDSLVALAPCKGYENSKLMEDMVRFLNGKCEEVEDSIELDDTESIRDDQATCFNSSSELAVNMIMSNPVNLYRVATGLFANLVCLRLKKNILKRIRLLAGTNNKYKVREDNARANFGPKYEPDTTKRWHNRHRIIPPNCLWLDKLENEIHRIACNTTGKKLSLYRSIIKRYGYLSCYLDALNTHNKCYPLVGLHEMFCNNVLAVRRSAFKTHFKSDKFCHSGAGKRPPQQRQAITSMQAGNSENAFEFSKENLELQPSDGMLSNANGRGCLIREYAARIAALPMRINERNKEMARSEHHSLVTIEVFKNRVANFMTYIGELIISPLIAKALEHYNKSDTTTNPGISSVSASKESRMMMRTYAQFCLENKNAAFLMGINKKTFYCIVYTLNRFRFSGSNHKEVNIHQYIFSIKSAVCGDY</sequence>
<organism evidence="1 2">
    <name type="scientific">Scylla paramamosain</name>
    <name type="common">Mud crab</name>
    <dbReference type="NCBI Taxonomy" id="85552"/>
    <lineage>
        <taxon>Eukaryota</taxon>
        <taxon>Metazoa</taxon>
        <taxon>Ecdysozoa</taxon>
        <taxon>Arthropoda</taxon>
        <taxon>Crustacea</taxon>
        <taxon>Multicrustacea</taxon>
        <taxon>Malacostraca</taxon>
        <taxon>Eumalacostraca</taxon>
        <taxon>Eucarida</taxon>
        <taxon>Decapoda</taxon>
        <taxon>Pleocyemata</taxon>
        <taxon>Brachyura</taxon>
        <taxon>Eubrachyura</taxon>
        <taxon>Portunoidea</taxon>
        <taxon>Portunidae</taxon>
        <taxon>Portuninae</taxon>
        <taxon>Scylla</taxon>
    </lineage>
</organism>
<comment type="caution">
    <text evidence="1">The sequence shown here is derived from an EMBL/GenBank/DDBJ whole genome shotgun (WGS) entry which is preliminary data.</text>
</comment>
<dbReference type="AlphaFoldDB" id="A0AAW0TDB6"/>
<gene>
    <name evidence="1" type="ORF">O3P69_014438</name>
</gene>
<evidence type="ECO:0000313" key="1">
    <source>
        <dbReference type="EMBL" id="KAK8384870.1"/>
    </source>
</evidence>
<reference evidence="1 2" key="1">
    <citation type="submission" date="2023-03" db="EMBL/GenBank/DDBJ databases">
        <title>High-quality genome of Scylla paramamosain provides insights in environmental adaptation.</title>
        <authorList>
            <person name="Zhang L."/>
        </authorList>
    </citation>
    <scope>NUCLEOTIDE SEQUENCE [LARGE SCALE GENOMIC DNA]</scope>
    <source>
        <strain evidence="1">LZ_2023a</strain>
        <tissue evidence="1">Muscle</tissue>
    </source>
</reference>
<dbReference type="EMBL" id="JARAKH010000034">
    <property type="protein sequence ID" value="KAK8384870.1"/>
    <property type="molecule type" value="Genomic_DNA"/>
</dbReference>
<evidence type="ECO:0000313" key="2">
    <source>
        <dbReference type="Proteomes" id="UP001487740"/>
    </source>
</evidence>
<dbReference type="Proteomes" id="UP001487740">
    <property type="component" value="Unassembled WGS sequence"/>
</dbReference>
<keyword evidence="2" id="KW-1185">Reference proteome</keyword>